<evidence type="ECO:0008006" key="3">
    <source>
        <dbReference type="Google" id="ProtNLM"/>
    </source>
</evidence>
<dbReference type="InterPro" id="IPR027417">
    <property type="entry name" value="P-loop_NTPase"/>
</dbReference>
<dbReference type="SUPFAM" id="SSF52540">
    <property type="entry name" value="P-loop containing nucleoside triphosphate hydrolases"/>
    <property type="match status" value="1"/>
</dbReference>
<protein>
    <recommendedName>
        <fullName evidence="3">ATPase dynein-related AAA domain-containing protein</fullName>
    </recommendedName>
</protein>
<dbReference type="Proteomes" id="UP000001366">
    <property type="component" value="Chromosome"/>
</dbReference>
<evidence type="ECO:0000313" key="1">
    <source>
        <dbReference type="EMBL" id="ACO03700.1"/>
    </source>
</evidence>
<reference evidence="1 2" key="1">
    <citation type="journal article" date="2009" name="J. Bacteriol.">
        <title>Complete and draft genome sequences of six members of the Aquificales.</title>
        <authorList>
            <person name="Reysenbach A.L."/>
            <person name="Hamamura N."/>
            <person name="Podar M."/>
            <person name="Griffiths E."/>
            <person name="Ferreira S."/>
            <person name="Hochstein R."/>
            <person name="Heidelberg J."/>
            <person name="Johnson J."/>
            <person name="Mead D."/>
            <person name="Pohorille A."/>
            <person name="Sarmiento M."/>
            <person name="Schweighofer K."/>
            <person name="Seshadri R."/>
            <person name="Voytek M.A."/>
        </authorList>
    </citation>
    <scope>NUCLEOTIDE SEQUENCE [LARGE SCALE GENOMIC DNA]</scope>
    <source>
        <strain evidence="2">DSM 14350 / EX-H1</strain>
    </source>
</reference>
<dbReference type="HOGENOM" id="CLU_358572_0_0_0"/>
<sequence length="781" mass="91413">MENKRHKDILIEVLQNLGGEAHLNKIYEEFKKLARKYNVQISKSYKATIRGTLERYSSDSNNFVGKEDIFYLKEKGTGIWGLRDIKEKTINSDLKGSYNQKKIALAGSIGKDDLKSLLSDIETKLKNKDKVSLWWSYPIKHCKEDYEKEKPFWFYFYQDGKLKARCKVVDFITHEGDDGIECPENWEDFILDEGWKGKKKLSERKNEIFKTWLLIDKIEELNEYIPLKDLKSFCNRKINPIALKNGFLYVYDPIINSKKFLENLKLENHQIASFYNALKTKGFVILAGLSGTGKTKIFEDFVKYFPNSKSIKKEKWIVTEDTEEKLVPIKKEQIQFGNGRLKIQDFIESINEKLMSTTNRKVFLKINKYYTELIPVVEELKNRTDLINASEITNHLAVYIGSLFGFEIIEKEDIKKLGLKKLDKKLKIKKFEQNLDNNLFFPVRPDFKDSKSLLGFYNPLKREYHTTPLLDFVLEASKNYLENGKDSDPFFVLFDEMNLARVEYYFADFLSVLEAKKFQNLSEAIGSCSFIEFIKNLGKELNEGNYKFTSQSIKLHNEESSNVPKELFLPPNLYFIGTVNIDETTHMFSPKVLDRAFTIEFDVGCFDEYLNFLKNSSNGIENKGKFTEDLKKDFTNNGNFASINKGKILEFLEKNKKYKDKLEEINQILKPFNLHFGYRVFDEIVMFLYNCQNSLIKFENLDEAFDLALKMKVLPKFHGTRQKLKKPILRFLNFCEIKSPEELIKEGIPDLNSIDSDYKHTAHKLLEMLYKLQTQGFTSFM</sequence>
<proteinExistence type="predicted"/>
<name>C0QR14_PERMH</name>
<gene>
    <name evidence="1" type="ordered locus">PERMA_1341</name>
</gene>
<dbReference type="eggNOG" id="COG1401">
    <property type="taxonomic scope" value="Bacteria"/>
</dbReference>
<dbReference type="EMBL" id="CP001230">
    <property type="protein sequence ID" value="ACO03700.1"/>
    <property type="molecule type" value="Genomic_DNA"/>
</dbReference>
<accession>C0QR14</accession>
<organism evidence="1 2">
    <name type="scientific">Persephonella marina (strain DSM 14350 / EX-H1)</name>
    <dbReference type="NCBI Taxonomy" id="123214"/>
    <lineage>
        <taxon>Bacteria</taxon>
        <taxon>Pseudomonadati</taxon>
        <taxon>Aquificota</taxon>
        <taxon>Aquificia</taxon>
        <taxon>Aquificales</taxon>
        <taxon>Hydrogenothermaceae</taxon>
        <taxon>Persephonella</taxon>
    </lineage>
</organism>
<dbReference type="REBASE" id="20468">
    <property type="entry name" value="PmaEXMcrBP"/>
</dbReference>
<keyword evidence="2" id="KW-1185">Reference proteome</keyword>
<dbReference type="RefSeq" id="WP_012675939.1">
    <property type="nucleotide sequence ID" value="NC_012440.1"/>
</dbReference>
<dbReference type="Gene3D" id="3.40.50.300">
    <property type="entry name" value="P-loop containing nucleotide triphosphate hydrolases"/>
    <property type="match status" value="1"/>
</dbReference>
<dbReference type="PaxDb" id="123214-PERMA_1341"/>
<evidence type="ECO:0000313" key="2">
    <source>
        <dbReference type="Proteomes" id="UP000001366"/>
    </source>
</evidence>
<dbReference type="STRING" id="123214.PERMA_1341"/>
<dbReference type="AlphaFoldDB" id="C0QR14"/>
<dbReference type="KEGG" id="pmx:PERMA_1341"/>